<comment type="similarity">
    <text evidence="2">Belongs to the paxM FAD-dependent monooxygenase family.</text>
</comment>
<dbReference type="Pfam" id="PF01494">
    <property type="entry name" value="FAD_binding_3"/>
    <property type="match status" value="1"/>
</dbReference>
<dbReference type="InterPro" id="IPR051104">
    <property type="entry name" value="FAD_monoxygenase"/>
</dbReference>
<reference evidence="8" key="1">
    <citation type="submission" date="2020-01" db="EMBL/GenBank/DDBJ databases">
        <title>Identification and distribution of gene clusters putatively required for synthesis of sphingolipid metabolism inhibitors in phylogenetically diverse species of the filamentous fungus Fusarium.</title>
        <authorList>
            <person name="Kim H.-S."/>
            <person name="Busman M."/>
            <person name="Brown D.W."/>
            <person name="Divon H."/>
            <person name="Uhlig S."/>
            <person name="Proctor R.H."/>
        </authorList>
    </citation>
    <scope>NUCLEOTIDE SEQUENCE</scope>
    <source>
        <strain evidence="8">NRRL 53441</strain>
    </source>
</reference>
<accession>A0A8H4KFK4</accession>
<keyword evidence="5" id="KW-0560">Oxidoreductase</keyword>
<keyword evidence="4" id="KW-0274">FAD</keyword>
<dbReference type="GO" id="GO:0071949">
    <property type="term" value="F:FAD binding"/>
    <property type="evidence" value="ECO:0007669"/>
    <property type="project" value="InterPro"/>
</dbReference>
<evidence type="ECO:0000313" key="9">
    <source>
        <dbReference type="Proteomes" id="UP000605986"/>
    </source>
</evidence>
<protein>
    <submittedName>
        <fullName evidence="8">Salicylate hydroxylase</fullName>
    </submittedName>
</protein>
<comment type="cofactor">
    <cofactor evidence="1">
        <name>FAD</name>
        <dbReference type="ChEBI" id="CHEBI:57692"/>
    </cofactor>
</comment>
<sequence>MTKPTRQGIKVAIIGGGPSGLSAAIELSRLGFVDWHLYEQKPAISEIGTGITLQNNTWLHLERLGASKHLQSNDFFRPENGRSPQYRDGKSGIVIKETHLPANVPPQRAPCRVHRGRLQKALLQEVDNSRIRTSKKLKNIKFLDNGKVSLEFQDNFTDEVDLVVGADGIRSAVREFTFPGYSTSYAGTTGYRAVVRVRDAEKINGLSKSTVFWFGPNGGWLYTTPLDDTDWVVTGRVKEDDATDRSTWGRDVNVSKFREHFKEYCEPVQQLLSLVKQVKRYDFFSGQRLSSVVSRGAVALIGDAAHPLSGAFGAGAAFALEDSHVLGGALKWASSTGRGLDDALQLLDSVRSPHYARLYRTLDEIAEGVAEVTREATSDEEEFRRRVEVVSQIKHSWMYYHDAAQELENAIRRLDGTRGSSRL</sequence>
<feature type="domain" description="FAD-binding" evidence="7">
    <location>
        <begin position="10"/>
        <end position="357"/>
    </location>
</feature>
<dbReference type="GO" id="GO:0004497">
    <property type="term" value="F:monooxygenase activity"/>
    <property type="evidence" value="ECO:0007669"/>
    <property type="project" value="UniProtKB-KW"/>
</dbReference>
<gene>
    <name evidence="8" type="ORF">F53441_7900</name>
</gene>
<dbReference type="Gene3D" id="3.50.50.60">
    <property type="entry name" value="FAD/NAD(P)-binding domain"/>
    <property type="match status" value="1"/>
</dbReference>
<evidence type="ECO:0000256" key="3">
    <source>
        <dbReference type="ARBA" id="ARBA00022630"/>
    </source>
</evidence>
<evidence type="ECO:0000313" key="8">
    <source>
        <dbReference type="EMBL" id="KAF4448733.1"/>
    </source>
</evidence>
<dbReference type="GO" id="GO:0044550">
    <property type="term" value="P:secondary metabolite biosynthetic process"/>
    <property type="evidence" value="ECO:0007669"/>
    <property type="project" value="TreeGrafter"/>
</dbReference>
<dbReference type="SUPFAM" id="SSF51905">
    <property type="entry name" value="FAD/NAD(P)-binding domain"/>
    <property type="match status" value="1"/>
</dbReference>
<name>A0A8H4KFK4_9HYPO</name>
<dbReference type="InterPro" id="IPR036188">
    <property type="entry name" value="FAD/NAD-bd_sf"/>
</dbReference>
<keyword evidence="3" id="KW-0285">Flavoprotein</keyword>
<dbReference type="PANTHER" id="PTHR46720">
    <property type="entry name" value="HYDROXYLASE, PUTATIVE (AFU_ORTHOLOGUE AFUA_3G01460)-RELATED"/>
    <property type="match status" value="1"/>
</dbReference>
<evidence type="ECO:0000256" key="6">
    <source>
        <dbReference type="ARBA" id="ARBA00023033"/>
    </source>
</evidence>
<evidence type="ECO:0000259" key="7">
    <source>
        <dbReference type="Pfam" id="PF01494"/>
    </source>
</evidence>
<keyword evidence="6" id="KW-0503">Monooxygenase</keyword>
<dbReference type="SUPFAM" id="SSF54373">
    <property type="entry name" value="FAD-linked reductases, C-terminal domain"/>
    <property type="match status" value="1"/>
</dbReference>
<dbReference type="PRINTS" id="PR00420">
    <property type="entry name" value="RNGMNOXGNASE"/>
</dbReference>
<dbReference type="PANTHER" id="PTHR46720:SF3">
    <property type="entry name" value="FAD-BINDING DOMAIN-CONTAINING PROTEIN-RELATED"/>
    <property type="match status" value="1"/>
</dbReference>
<evidence type="ECO:0000256" key="1">
    <source>
        <dbReference type="ARBA" id="ARBA00001974"/>
    </source>
</evidence>
<evidence type="ECO:0000256" key="4">
    <source>
        <dbReference type="ARBA" id="ARBA00022827"/>
    </source>
</evidence>
<organism evidence="8 9">
    <name type="scientific">Fusarium austroafricanum</name>
    <dbReference type="NCBI Taxonomy" id="2364996"/>
    <lineage>
        <taxon>Eukaryota</taxon>
        <taxon>Fungi</taxon>
        <taxon>Dikarya</taxon>
        <taxon>Ascomycota</taxon>
        <taxon>Pezizomycotina</taxon>
        <taxon>Sordariomycetes</taxon>
        <taxon>Hypocreomycetidae</taxon>
        <taxon>Hypocreales</taxon>
        <taxon>Nectriaceae</taxon>
        <taxon>Fusarium</taxon>
        <taxon>Fusarium concolor species complex</taxon>
    </lineage>
</organism>
<dbReference type="InterPro" id="IPR002938">
    <property type="entry name" value="FAD-bd"/>
</dbReference>
<dbReference type="Proteomes" id="UP000605986">
    <property type="component" value="Unassembled WGS sequence"/>
</dbReference>
<comment type="caution">
    <text evidence="8">The sequence shown here is derived from an EMBL/GenBank/DDBJ whole genome shotgun (WGS) entry which is preliminary data.</text>
</comment>
<evidence type="ECO:0000256" key="5">
    <source>
        <dbReference type="ARBA" id="ARBA00023002"/>
    </source>
</evidence>
<keyword evidence="9" id="KW-1185">Reference proteome</keyword>
<dbReference type="OrthoDB" id="417877at2759"/>
<dbReference type="EMBL" id="JAADJG010000320">
    <property type="protein sequence ID" value="KAF4448733.1"/>
    <property type="molecule type" value="Genomic_DNA"/>
</dbReference>
<proteinExistence type="inferred from homology"/>
<dbReference type="AlphaFoldDB" id="A0A8H4KFK4"/>
<evidence type="ECO:0000256" key="2">
    <source>
        <dbReference type="ARBA" id="ARBA00007992"/>
    </source>
</evidence>